<comment type="similarity">
    <text evidence="1 3">Belongs to the bacterial flagellin family.</text>
</comment>
<evidence type="ECO:0000313" key="7">
    <source>
        <dbReference type="Proteomes" id="UP000192903"/>
    </source>
</evidence>
<dbReference type="RefSeq" id="WP_085422364.1">
    <property type="nucleotide sequence ID" value="NZ_FXAF01000006.1"/>
</dbReference>
<accession>A0A1X7F0B3</accession>
<feature type="domain" description="Flagellin C-terminal" evidence="5">
    <location>
        <begin position="293"/>
        <end position="369"/>
    </location>
</feature>
<dbReference type="InterPro" id="IPR001029">
    <property type="entry name" value="Flagellin_N"/>
</dbReference>
<dbReference type="PANTHER" id="PTHR42792:SF1">
    <property type="entry name" value="FLAGELLAR HOOK-ASSOCIATED PROTEIN 3"/>
    <property type="match status" value="1"/>
</dbReference>
<dbReference type="InterPro" id="IPR046358">
    <property type="entry name" value="Flagellin_C"/>
</dbReference>
<reference evidence="7" key="1">
    <citation type="submission" date="2017-04" db="EMBL/GenBank/DDBJ databases">
        <authorList>
            <person name="Varghese N."/>
            <person name="Submissions S."/>
        </authorList>
    </citation>
    <scope>NUCLEOTIDE SEQUENCE [LARGE SCALE GENOMIC DNA]</scope>
    <source>
        <strain evidence="7">B4P</strain>
    </source>
</reference>
<comment type="subcellular location">
    <subcellularLocation>
        <location evidence="3">Secreted</location>
    </subcellularLocation>
    <subcellularLocation>
        <location evidence="3">Bacterial flagellum</location>
    </subcellularLocation>
</comment>
<evidence type="ECO:0000256" key="3">
    <source>
        <dbReference type="RuleBase" id="RU362073"/>
    </source>
</evidence>
<dbReference type="AlphaFoldDB" id="A0A1X7F0B3"/>
<gene>
    <name evidence="6" type="ORF">SAMN02982989_2133</name>
</gene>
<organism evidence="6 7">
    <name type="scientific">Xaviernesmea oryzae</name>
    <dbReference type="NCBI Taxonomy" id="464029"/>
    <lineage>
        <taxon>Bacteria</taxon>
        <taxon>Pseudomonadati</taxon>
        <taxon>Pseudomonadota</taxon>
        <taxon>Alphaproteobacteria</taxon>
        <taxon>Hyphomicrobiales</taxon>
        <taxon>Rhizobiaceae</taxon>
        <taxon>Rhizobium/Agrobacterium group</taxon>
        <taxon>Xaviernesmea</taxon>
    </lineage>
</organism>
<dbReference type="GO" id="GO:0005198">
    <property type="term" value="F:structural molecule activity"/>
    <property type="evidence" value="ECO:0007669"/>
    <property type="project" value="UniProtKB-UniRule"/>
</dbReference>
<keyword evidence="3" id="KW-0964">Secreted</keyword>
<evidence type="ECO:0000256" key="2">
    <source>
        <dbReference type="ARBA" id="ARBA00023143"/>
    </source>
</evidence>
<dbReference type="SUPFAM" id="SSF64518">
    <property type="entry name" value="Phase 1 flagellin"/>
    <property type="match status" value="1"/>
</dbReference>
<dbReference type="Gene3D" id="1.20.1330.10">
    <property type="entry name" value="f41 fragment of flagellin, N-terminal domain"/>
    <property type="match status" value="1"/>
</dbReference>
<dbReference type="EMBL" id="FXAF01000006">
    <property type="protein sequence ID" value="SMF43645.1"/>
    <property type="molecule type" value="Genomic_DNA"/>
</dbReference>
<dbReference type="NCBIfam" id="NF004669">
    <property type="entry name" value="PRK06008.1"/>
    <property type="match status" value="1"/>
</dbReference>
<keyword evidence="6" id="KW-0966">Cell projection</keyword>
<dbReference type="OrthoDB" id="8004955at2"/>
<dbReference type="GO" id="GO:0005576">
    <property type="term" value="C:extracellular region"/>
    <property type="evidence" value="ECO:0007669"/>
    <property type="project" value="UniProtKB-SubCell"/>
</dbReference>
<sequence length="369" mass="39839">MKTSFISTLSIQTTMRNSIAGVQREMVKANQEAVSGKHADIGVTLGASTSRALDLSRDITRIESLYSTASLATQRLESAELSLSKMNDLALEIQSAILTLGNSTDETSLATARMTMQNSLDAFTSFANTAVQGEYIFAGINTDVKPMQDYFAPGSPAKAAFDTELNYYMSSQVPPVASLSAMTEDQMNGFLDDLEAKFNGTATLTSPPHPAALNGQDLWTTFFSSASDENMKSRVSSTEVVESSTNANSAGMRNFAFASIISMELLQPNMDAKARETVSARTGAVIAKAMNGVDSINQQRTMVGVYTERVSKAEERLEAQKDILVKGLGDMENVDPEEAATRLNTMKTLLETAYTVTARIQQLSLANFL</sequence>
<protein>
    <recommendedName>
        <fullName evidence="3">Flagellin</fullName>
    </recommendedName>
</protein>
<dbReference type="Pfam" id="PF00700">
    <property type="entry name" value="Flagellin_C"/>
    <property type="match status" value="1"/>
</dbReference>
<evidence type="ECO:0000259" key="4">
    <source>
        <dbReference type="Pfam" id="PF00669"/>
    </source>
</evidence>
<dbReference type="Pfam" id="PF00669">
    <property type="entry name" value="Flagellin_N"/>
    <property type="match status" value="1"/>
</dbReference>
<dbReference type="PANTHER" id="PTHR42792">
    <property type="entry name" value="FLAGELLIN"/>
    <property type="match status" value="1"/>
</dbReference>
<keyword evidence="7" id="KW-1185">Reference proteome</keyword>
<proteinExistence type="inferred from homology"/>
<keyword evidence="6" id="KW-0282">Flagellum</keyword>
<keyword evidence="6" id="KW-0969">Cilium</keyword>
<dbReference type="GO" id="GO:0009288">
    <property type="term" value="C:bacterial-type flagellum"/>
    <property type="evidence" value="ECO:0007669"/>
    <property type="project" value="UniProtKB-SubCell"/>
</dbReference>
<evidence type="ECO:0000313" key="6">
    <source>
        <dbReference type="EMBL" id="SMF43645.1"/>
    </source>
</evidence>
<evidence type="ECO:0000256" key="1">
    <source>
        <dbReference type="ARBA" id="ARBA00005709"/>
    </source>
</evidence>
<feature type="domain" description="Flagellin N-terminal" evidence="4">
    <location>
        <begin position="6"/>
        <end position="142"/>
    </location>
</feature>
<keyword evidence="2 3" id="KW-0975">Bacterial flagellum</keyword>
<dbReference type="STRING" id="464029.SAMN02982989_2133"/>
<dbReference type="InterPro" id="IPR001492">
    <property type="entry name" value="Flagellin"/>
</dbReference>
<comment type="function">
    <text evidence="3">Flagellin is the subunit protein which polymerizes to form the filaments of bacterial flagella.</text>
</comment>
<dbReference type="Proteomes" id="UP000192903">
    <property type="component" value="Unassembled WGS sequence"/>
</dbReference>
<name>A0A1X7F0B3_9HYPH</name>
<evidence type="ECO:0000259" key="5">
    <source>
        <dbReference type="Pfam" id="PF00700"/>
    </source>
</evidence>